<name>A0ABS2P0P6_9BACI</name>
<evidence type="ECO:0000256" key="1">
    <source>
        <dbReference type="ARBA" id="ARBA00004651"/>
    </source>
</evidence>
<sequence>MRKYVLPALILCLFVLESMTVDILFLGNIKEDWVIVPRYVLITLILCTIYTGSYIGIIFGMVFGLLYDIVYTEVLGVYLFAYPVASYFVSKLMKALQANIFIAFFMIVLAVAGVEYLVYSIHTLIGTTNILHQDYLTGRLVPTLIFNAIFTLIFIFPLKLFMEKLAYEQKDEL</sequence>
<dbReference type="RefSeq" id="WP_204416123.1">
    <property type="nucleotide sequence ID" value="NZ_JAFBED010000004.1"/>
</dbReference>
<evidence type="ECO:0000256" key="6">
    <source>
        <dbReference type="ARBA" id="ARBA00022989"/>
    </source>
</evidence>
<evidence type="ECO:0000256" key="8">
    <source>
        <dbReference type="SAM" id="Phobius"/>
    </source>
</evidence>
<evidence type="ECO:0000256" key="5">
    <source>
        <dbReference type="ARBA" id="ARBA00022960"/>
    </source>
</evidence>
<evidence type="ECO:0000256" key="2">
    <source>
        <dbReference type="ARBA" id="ARBA00007776"/>
    </source>
</evidence>
<comment type="subcellular location">
    <subcellularLocation>
        <location evidence="1">Cell membrane</location>
        <topology evidence="1">Multi-pass membrane protein</topology>
    </subcellularLocation>
</comment>
<feature type="transmembrane region" description="Helical" evidence="8">
    <location>
        <begin position="6"/>
        <end position="27"/>
    </location>
</feature>
<proteinExistence type="inferred from homology"/>
<accession>A0ABS2P0P6</accession>
<dbReference type="Pfam" id="PF04093">
    <property type="entry name" value="MreD"/>
    <property type="match status" value="1"/>
</dbReference>
<organism evidence="9 10">
    <name type="scientific">Sutcliffiella tianshenii</name>
    <dbReference type="NCBI Taxonomy" id="1463404"/>
    <lineage>
        <taxon>Bacteria</taxon>
        <taxon>Bacillati</taxon>
        <taxon>Bacillota</taxon>
        <taxon>Bacilli</taxon>
        <taxon>Bacillales</taxon>
        <taxon>Bacillaceae</taxon>
        <taxon>Sutcliffiella</taxon>
    </lineage>
</organism>
<comment type="caution">
    <text evidence="9">The sequence shown here is derived from an EMBL/GenBank/DDBJ whole genome shotgun (WGS) entry which is preliminary data.</text>
</comment>
<feature type="transmembrane region" description="Helical" evidence="8">
    <location>
        <begin position="39"/>
        <end position="63"/>
    </location>
</feature>
<keyword evidence="7 8" id="KW-0472">Membrane</keyword>
<evidence type="ECO:0000313" key="10">
    <source>
        <dbReference type="Proteomes" id="UP000737402"/>
    </source>
</evidence>
<keyword evidence="6 8" id="KW-1133">Transmembrane helix</keyword>
<keyword evidence="4 8" id="KW-0812">Transmembrane</keyword>
<dbReference type="NCBIfam" id="TIGR03426">
    <property type="entry name" value="shape_MreD"/>
    <property type="match status" value="1"/>
</dbReference>
<gene>
    <name evidence="9" type="ORF">JOC95_002304</name>
</gene>
<feature type="transmembrane region" description="Helical" evidence="8">
    <location>
        <begin position="101"/>
        <end position="121"/>
    </location>
</feature>
<keyword evidence="5" id="KW-0133">Cell shape</keyword>
<feature type="transmembrane region" description="Helical" evidence="8">
    <location>
        <begin position="141"/>
        <end position="161"/>
    </location>
</feature>
<feature type="transmembrane region" description="Helical" evidence="8">
    <location>
        <begin position="69"/>
        <end position="89"/>
    </location>
</feature>
<dbReference type="Proteomes" id="UP000737402">
    <property type="component" value="Unassembled WGS sequence"/>
</dbReference>
<evidence type="ECO:0000256" key="4">
    <source>
        <dbReference type="ARBA" id="ARBA00022692"/>
    </source>
</evidence>
<reference evidence="9 10" key="1">
    <citation type="submission" date="2021-01" db="EMBL/GenBank/DDBJ databases">
        <title>Genomic Encyclopedia of Type Strains, Phase IV (KMG-IV): sequencing the most valuable type-strain genomes for metagenomic binning, comparative biology and taxonomic classification.</title>
        <authorList>
            <person name="Goeker M."/>
        </authorList>
    </citation>
    <scope>NUCLEOTIDE SEQUENCE [LARGE SCALE GENOMIC DNA]</scope>
    <source>
        <strain evidence="9 10">DSM 25879</strain>
    </source>
</reference>
<evidence type="ECO:0000313" key="9">
    <source>
        <dbReference type="EMBL" id="MBM7620451.1"/>
    </source>
</evidence>
<dbReference type="InterPro" id="IPR007227">
    <property type="entry name" value="Cell_shape_determining_MreD"/>
</dbReference>
<evidence type="ECO:0000256" key="7">
    <source>
        <dbReference type="ARBA" id="ARBA00023136"/>
    </source>
</evidence>
<keyword evidence="10" id="KW-1185">Reference proteome</keyword>
<protein>
    <submittedName>
        <fullName evidence="9">Rod shape-determining protein MreD</fullName>
    </submittedName>
</protein>
<keyword evidence="3" id="KW-1003">Cell membrane</keyword>
<comment type="similarity">
    <text evidence="2">Belongs to the MreD family.</text>
</comment>
<evidence type="ECO:0000256" key="3">
    <source>
        <dbReference type="ARBA" id="ARBA00022475"/>
    </source>
</evidence>
<dbReference type="EMBL" id="JAFBED010000004">
    <property type="protein sequence ID" value="MBM7620451.1"/>
    <property type="molecule type" value="Genomic_DNA"/>
</dbReference>